<dbReference type="Proteomes" id="UP000178348">
    <property type="component" value="Unassembled WGS sequence"/>
</dbReference>
<evidence type="ECO:0008006" key="3">
    <source>
        <dbReference type="Google" id="ProtNLM"/>
    </source>
</evidence>
<dbReference type="GO" id="GO:0005829">
    <property type="term" value="C:cytosol"/>
    <property type="evidence" value="ECO:0007669"/>
    <property type="project" value="TreeGrafter"/>
</dbReference>
<evidence type="ECO:0000313" key="2">
    <source>
        <dbReference type="Proteomes" id="UP000178348"/>
    </source>
</evidence>
<comment type="caution">
    <text evidence="1">The sequence shown here is derived from an EMBL/GenBank/DDBJ whole genome shotgun (WGS) entry which is preliminary data.</text>
</comment>
<name>A0A1G2CME0_9BACT</name>
<dbReference type="EMBL" id="MHLB01000013">
    <property type="protein sequence ID" value="OGZ02407.1"/>
    <property type="molecule type" value="Genomic_DNA"/>
</dbReference>
<reference evidence="1 2" key="1">
    <citation type="journal article" date="2016" name="Nat. Commun.">
        <title>Thousands of microbial genomes shed light on interconnected biogeochemical processes in an aquifer system.</title>
        <authorList>
            <person name="Anantharaman K."/>
            <person name="Brown C.T."/>
            <person name="Hug L.A."/>
            <person name="Sharon I."/>
            <person name="Castelle C.J."/>
            <person name="Probst A.J."/>
            <person name="Thomas B.C."/>
            <person name="Singh A."/>
            <person name="Wilkins M.J."/>
            <person name="Karaoz U."/>
            <person name="Brodie E.L."/>
            <person name="Williams K.H."/>
            <person name="Hubbard S.S."/>
            <person name="Banfield J.F."/>
        </authorList>
    </citation>
    <scope>NUCLEOTIDE SEQUENCE [LARGE SCALE GENOMIC DNA]</scope>
</reference>
<evidence type="ECO:0000313" key="1">
    <source>
        <dbReference type="EMBL" id="OGZ02407.1"/>
    </source>
</evidence>
<dbReference type="InterPro" id="IPR052341">
    <property type="entry name" value="LOG_family_nucleotidases"/>
</dbReference>
<gene>
    <name evidence="1" type="ORF">A2946_00345</name>
</gene>
<dbReference type="PANTHER" id="PTHR43393">
    <property type="entry name" value="CYTOKININ RIBOSIDE 5'-MONOPHOSPHATE PHOSPHORIBOHYDROLASE"/>
    <property type="match status" value="1"/>
</dbReference>
<dbReference type="Pfam" id="PF18306">
    <property type="entry name" value="LDcluster4"/>
    <property type="match status" value="1"/>
</dbReference>
<sequence>MKYKIAVSGAAETGLCAPDAMEKTEEIGREIARRGCVLVTGATTGVPYWAAKGAKEVGGLVIGISPAATKIAHVKTYHLPLDYHDLIMYTGMGYSGRNLIFTRATDGVITVCGRIGTMNEFTDAFEDKKPQGVLVGSGGTTDLIPEMIEKAHRGQGKIVYDTDPVKLVDKLIKLIEEEEKEIE</sequence>
<dbReference type="SUPFAM" id="SSF102405">
    <property type="entry name" value="MCP/YpsA-like"/>
    <property type="match status" value="1"/>
</dbReference>
<dbReference type="PANTHER" id="PTHR43393:SF3">
    <property type="entry name" value="LYSINE DECARBOXYLASE-LIKE PROTEIN"/>
    <property type="match status" value="1"/>
</dbReference>
<organism evidence="1 2">
    <name type="scientific">Candidatus Liptonbacteria bacterium RIFCSPLOWO2_01_FULL_53_13</name>
    <dbReference type="NCBI Taxonomy" id="1798651"/>
    <lineage>
        <taxon>Bacteria</taxon>
        <taxon>Candidatus Liptoniibacteriota</taxon>
    </lineage>
</organism>
<dbReference type="AlphaFoldDB" id="A0A1G2CME0"/>
<dbReference type="InterPro" id="IPR041164">
    <property type="entry name" value="LDcluster4"/>
</dbReference>
<proteinExistence type="predicted"/>
<dbReference type="Gene3D" id="3.40.50.450">
    <property type="match status" value="1"/>
</dbReference>
<protein>
    <recommendedName>
        <fullName evidence="3">Protein containing YHS domain protein</fullName>
    </recommendedName>
</protein>
<accession>A0A1G2CME0</accession>